<dbReference type="PROSITE" id="PS50857">
    <property type="entry name" value="COX2_CUA"/>
    <property type="match status" value="1"/>
</dbReference>
<dbReference type="Gene3D" id="1.10.287.90">
    <property type="match status" value="1"/>
</dbReference>
<dbReference type="GO" id="GO:0009486">
    <property type="term" value="F:cytochrome bo3 ubiquinol oxidase activity"/>
    <property type="evidence" value="ECO:0007669"/>
    <property type="project" value="InterPro"/>
</dbReference>
<feature type="domain" description="Cytochrome oxidase subunit II copper A binding" evidence="16">
    <location>
        <begin position="150"/>
        <end position="262"/>
    </location>
</feature>
<dbReference type="InterPro" id="IPR011759">
    <property type="entry name" value="Cyt_c_oxidase_su2_TM_dom"/>
</dbReference>
<comment type="similarity">
    <text evidence="2">Belongs to the cytochrome c oxidase subunit 2 family.</text>
</comment>
<evidence type="ECO:0000256" key="8">
    <source>
        <dbReference type="ARBA" id="ARBA00022982"/>
    </source>
</evidence>
<evidence type="ECO:0000256" key="15">
    <source>
        <dbReference type="SAM" id="Phobius"/>
    </source>
</evidence>
<dbReference type="Pfam" id="PF06481">
    <property type="entry name" value="COX_ARM"/>
    <property type="match status" value="1"/>
</dbReference>
<dbReference type="InterPro" id="IPR002429">
    <property type="entry name" value="CcO_II-like_C"/>
</dbReference>
<dbReference type="InterPro" id="IPR036257">
    <property type="entry name" value="Cyt_c_oxidase_su2_TM_sf"/>
</dbReference>
<dbReference type="PANTHER" id="PTHR22888:SF18">
    <property type="entry name" value="CYTOCHROME BO(3) UBIQUINOL OXIDASE SUBUNIT 2"/>
    <property type="match status" value="1"/>
</dbReference>
<evidence type="ECO:0000259" key="17">
    <source>
        <dbReference type="PROSITE" id="PS50999"/>
    </source>
</evidence>
<keyword evidence="4" id="KW-1003">Cell membrane</keyword>
<dbReference type="InterPro" id="IPR010514">
    <property type="entry name" value="COX_ARM"/>
</dbReference>
<reference evidence="18" key="2">
    <citation type="submission" date="1994-03" db="EMBL/GenBank/DDBJ databases">
        <authorList>
            <person name="Richter O.M.H."/>
        </authorList>
    </citation>
    <scope>NUCLEOTIDE SEQUENCE</scope>
    <source>
        <strain evidence="18">PD1235</strain>
    </source>
</reference>
<keyword evidence="7" id="KW-0732">Signal</keyword>
<comment type="subcellular location">
    <subcellularLocation>
        <location evidence="1">Cell membrane</location>
        <topology evidence="1">Multi-pass membrane protein</topology>
    </subcellularLocation>
</comment>
<protein>
    <recommendedName>
        <fullName evidence="14">Ubiquinol oxidase polypeptide II</fullName>
    </recommendedName>
</protein>
<feature type="transmembrane region" description="Helical" evidence="15">
    <location>
        <begin position="60"/>
        <end position="86"/>
    </location>
</feature>
<dbReference type="GO" id="GO:0005507">
    <property type="term" value="F:copper ion binding"/>
    <property type="evidence" value="ECO:0007669"/>
    <property type="project" value="InterPro"/>
</dbReference>
<evidence type="ECO:0000256" key="5">
    <source>
        <dbReference type="ARBA" id="ARBA00022660"/>
    </source>
</evidence>
<dbReference type="Gene3D" id="2.60.40.420">
    <property type="entry name" value="Cupredoxins - blue copper proteins"/>
    <property type="match status" value="1"/>
</dbReference>
<evidence type="ECO:0000256" key="2">
    <source>
        <dbReference type="ARBA" id="ARBA00007866"/>
    </source>
</evidence>
<evidence type="ECO:0000256" key="12">
    <source>
        <dbReference type="ARBA" id="ARBA00023139"/>
    </source>
</evidence>
<dbReference type="InterPro" id="IPR034227">
    <property type="entry name" value="CuRO_UO_II"/>
</dbReference>
<dbReference type="SUPFAM" id="SSF49503">
    <property type="entry name" value="Cupredoxins"/>
    <property type="match status" value="1"/>
</dbReference>
<keyword evidence="12" id="KW-0564">Palmitate</keyword>
<keyword evidence="8" id="KW-0249">Electron transport</keyword>
<dbReference type="InterPro" id="IPR008972">
    <property type="entry name" value="Cupredoxin"/>
</dbReference>
<evidence type="ECO:0000256" key="4">
    <source>
        <dbReference type="ARBA" id="ARBA00022475"/>
    </source>
</evidence>
<evidence type="ECO:0000256" key="13">
    <source>
        <dbReference type="ARBA" id="ARBA00023288"/>
    </source>
</evidence>
<accession>Q51710</accession>
<keyword evidence="5" id="KW-0679">Respiratory chain</keyword>
<accession>Q51709</accession>
<feature type="domain" description="Cytochrome oxidase subunit II transmembrane region profile" evidence="17">
    <location>
        <begin position="38"/>
        <end position="135"/>
    </location>
</feature>
<dbReference type="GO" id="GO:0005886">
    <property type="term" value="C:plasma membrane"/>
    <property type="evidence" value="ECO:0007669"/>
    <property type="project" value="UniProtKB-SubCell"/>
</dbReference>
<gene>
    <name evidence="18" type="primary">qoxA</name>
</gene>
<dbReference type="Pfam" id="PF00116">
    <property type="entry name" value="COX2"/>
    <property type="match status" value="1"/>
</dbReference>
<evidence type="ECO:0000256" key="3">
    <source>
        <dbReference type="ARBA" id="ARBA00022448"/>
    </source>
</evidence>
<dbReference type="AlphaFoldDB" id="Q51709"/>
<dbReference type="EMBL" id="X78196">
    <property type="protein sequence ID" value="CAA55031.1"/>
    <property type="molecule type" value="Genomic_DNA"/>
</dbReference>
<name>Q51709_PARDE</name>
<evidence type="ECO:0000256" key="14">
    <source>
        <dbReference type="ARBA" id="ARBA00030198"/>
    </source>
</evidence>
<evidence type="ECO:0000256" key="10">
    <source>
        <dbReference type="ARBA" id="ARBA00023002"/>
    </source>
</evidence>
<reference evidence="18" key="1">
    <citation type="journal article" date="1994" name="J. Biol. Chem.">
        <title>A cytochrome ba3 functions as a quinol oxidase in Paracoccus denitrificans. Purification, cloning, and sequence comparison.</title>
        <authorList>
            <person name="Richter O.M."/>
            <person name="Tao J.S."/>
            <person name="Turba A."/>
            <person name="Ludwig B."/>
        </authorList>
    </citation>
    <scope>NUCLEOTIDE SEQUENCE</scope>
    <source>
        <strain evidence="18">PD1235</strain>
    </source>
</reference>
<dbReference type="InterPro" id="IPR045187">
    <property type="entry name" value="CcO_II"/>
</dbReference>
<evidence type="ECO:0000259" key="16">
    <source>
        <dbReference type="PROSITE" id="PS50857"/>
    </source>
</evidence>
<dbReference type="PANTHER" id="PTHR22888">
    <property type="entry name" value="CYTOCHROME C OXIDASE, SUBUNIT II"/>
    <property type="match status" value="1"/>
</dbReference>
<evidence type="ECO:0000256" key="11">
    <source>
        <dbReference type="ARBA" id="ARBA00023136"/>
    </source>
</evidence>
<sequence>MLQPCDSAVRTCRSPTSGSPMTYIRKFARLPWLALLIPLAACKAEVLAPAGDVAARQRDLLVISTLLMLLIIVPVMVLTVVFARRYRERNKDADYRPDWDHSTKLEFVIWGAPLLIIITLGALTWVGTHLLDPYRPLDRISADRPLTEEHRPLPVQVVAMDWKWLFIYPEQGIASVNEMAVPVDRPVEFTLTSTSVMNAFYIPAMAGMIYAMPGMETKLNGVFNHPGEYKGIASHYSGHGFSGMHFKAHATDEAGFDAWIEKARASGGTLDRPRYLELEAPSENVPPMSFAEVDPHLFQRIVNMCVEPGKICMAEMMALDAQGGTGLAGTMNMTRLTYDKDQRRGTRAPVLGWEPFQVASFCTPEDSALMFGKSPELARAPVDMTPMRGHALTPPKGPFTPSQDNAVTLLDPAADRARNF</sequence>
<dbReference type="PIR" id="A54759">
    <property type="entry name" value="A54759"/>
</dbReference>
<keyword evidence="13" id="KW-0449">Lipoprotein</keyword>
<proteinExistence type="inferred from homology"/>
<keyword evidence="9 15" id="KW-1133">Transmembrane helix</keyword>
<keyword evidence="10" id="KW-0560">Oxidoreductase</keyword>
<keyword evidence="6 15" id="KW-0812">Transmembrane</keyword>
<evidence type="ECO:0000256" key="7">
    <source>
        <dbReference type="ARBA" id="ARBA00022729"/>
    </source>
</evidence>
<dbReference type="GO" id="GO:0004129">
    <property type="term" value="F:cytochrome-c oxidase activity"/>
    <property type="evidence" value="ECO:0007669"/>
    <property type="project" value="InterPro"/>
</dbReference>
<dbReference type="CDD" id="cd04212">
    <property type="entry name" value="CuRO_UO_II"/>
    <property type="match status" value="1"/>
</dbReference>
<evidence type="ECO:0000313" key="18">
    <source>
        <dbReference type="EMBL" id="CAA55031.1"/>
    </source>
</evidence>
<organism evidence="18">
    <name type="scientific">Paracoccus denitrificans</name>
    <dbReference type="NCBI Taxonomy" id="266"/>
    <lineage>
        <taxon>Bacteria</taxon>
        <taxon>Pseudomonadati</taxon>
        <taxon>Pseudomonadota</taxon>
        <taxon>Alphaproteobacteria</taxon>
        <taxon>Rhodobacterales</taxon>
        <taxon>Paracoccaceae</taxon>
        <taxon>Paracoccus</taxon>
    </lineage>
</organism>
<dbReference type="NCBIfam" id="TIGR01433">
    <property type="entry name" value="CyoA"/>
    <property type="match status" value="1"/>
</dbReference>
<evidence type="ECO:0000256" key="1">
    <source>
        <dbReference type="ARBA" id="ARBA00004651"/>
    </source>
</evidence>
<dbReference type="SUPFAM" id="SSF81464">
    <property type="entry name" value="Cytochrome c oxidase subunit II-like, transmembrane region"/>
    <property type="match status" value="1"/>
</dbReference>
<dbReference type="PROSITE" id="PS50999">
    <property type="entry name" value="COX2_TM"/>
    <property type="match status" value="1"/>
</dbReference>
<evidence type="ECO:0000256" key="9">
    <source>
        <dbReference type="ARBA" id="ARBA00022989"/>
    </source>
</evidence>
<dbReference type="GO" id="GO:0042773">
    <property type="term" value="P:ATP synthesis coupled electron transport"/>
    <property type="evidence" value="ECO:0007669"/>
    <property type="project" value="TreeGrafter"/>
</dbReference>
<feature type="transmembrane region" description="Helical" evidence="15">
    <location>
        <begin position="107"/>
        <end position="127"/>
    </location>
</feature>
<evidence type="ECO:0000256" key="6">
    <source>
        <dbReference type="ARBA" id="ARBA00022692"/>
    </source>
</evidence>
<keyword evidence="11 15" id="KW-0472">Membrane</keyword>
<dbReference type="InterPro" id="IPR006333">
    <property type="entry name" value="Cyt_o_ubiquinol_oxidase_su2"/>
</dbReference>
<keyword evidence="3" id="KW-0813">Transport</keyword>
<dbReference type="GO" id="GO:0016682">
    <property type="term" value="F:oxidoreductase activity, acting on diphenols and related substances as donors, oxygen as acceptor"/>
    <property type="evidence" value="ECO:0007669"/>
    <property type="project" value="InterPro"/>
</dbReference>